<dbReference type="InterPro" id="IPR020846">
    <property type="entry name" value="MFS_dom"/>
</dbReference>
<dbReference type="Gene3D" id="1.20.1250.20">
    <property type="entry name" value="MFS general substrate transporter like domains"/>
    <property type="match status" value="1"/>
</dbReference>
<evidence type="ECO:0000256" key="1">
    <source>
        <dbReference type="ARBA" id="ARBA00004651"/>
    </source>
</evidence>
<feature type="transmembrane region" description="Helical" evidence="7">
    <location>
        <begin position="344"/>
        <end position="364"/>
    </location>
</feature>
<dbReference type="SUPFAM" id="SSF103473">
    <property type="entry name" value="MFS general substrate transporter"/>
    <property type="match status" value="1"/>
</dbReference>
<dbReference type="EMBL" id="JACXAI010000015">
    <property type="protein sequence ID" value="MBD1381127.1"/>
    <property type="molecule type" value="Genomic_DNA"/>
</dbReference>
<keyword evidence="10" id="KW-1185">Reference proteome</keyword>
<dbReference type="InterPro" id="IPR036259">
    <property type="entry name" value="MFS_trans_sf"/>
</dbReference>
<evidence type="ECO:0000256" key="7">
    <source>
        <dbReference type="SAM" id="Phobius"/>
    </source>
</evidence>
<feature type="transmembrane region" description="Helical" evidence="7">
    <location>
        <begin position="278"/>
        <end position="297"/>
    </location>
</feature>
<evidence type="ECO:0000259" key="8">
    <source>
        <dbReference type="PROSITE" id="PS50850"/>
    </source>
</evidence>
<feature type="transmembrane region" description="Helical" evidence="7">
    <location>
        <begin position="80"/>
        <end position="98"/>
    </location>
</feature>
<dbReference type="AlphaFoldDB" id="A0A926NBD4"/>
<keyword evidence="2" id="KW-0813">Transport</keyword>
<comment type="caution">
    <text evidence="9">The sequence shown here is derived from an EMBL/GenBank/DDBJ whole genome shotgun (WGS) entry which is preliminary data.</text>
</comment>
<dbReference type="PANTHER" id="PTHR43124">
    <property type="entry name" value="PURINE EFFLUX PUMP PBUE"/>
    <property type="match status" value="1"/>
</dbReference>
<organism evidence="9 10">
    <name type="scientific">Metabacillus arenae</name>
    <dbReference type="NCBI Taxonomy" id="2771434"/>
    <lineage>
        <taxon>Bacteria</taxon>
        <taxon>Bacillati</taxon>
        <taxon>Bacillota</taxon>
        <taxon>Bacilli</taxon>
        <taxon>Bacillales</taxon>
        <taxon>Bacillaceae</taxon>
        <taxon>Metabacillus</taxon>
    </lineage>
</organism>
<dbReference type="InterPro" id="IPR050189">
    <property type="entry name" value="MFS_Efflux_Transporters"/>
</dbReference>
<dbReference type="Proteomes" id="UP000626844">
    <property type="component" value="Unassembled WGS sequence"/>
</dbReference>
<accession>A0A926NBD4</accession>
<evidence type="ECO:0000256" key="3">
    <source>
        <dbReference type="ARBA" id="ARBA00022475"/>
    </source>
</evidence>
<evidence type="ECO:0000313" key="10">
    <source>
        <dbReference type="Proteomes" id="UP000626844"/>
    </source>
</evidence>
<proteinExistence type="predicted"/>
<reference evidence="9" key="1">
    <citation type="submission" date="2020-09" db="EMBL/GenBank/DDBJ databases">
        <title>A novel bacterium of genus Bacillus, isolated from South China Sea.</title>
        <authorList>
            <person name="Huang H."/>
            <person name="Mo K."/>
            <person name="Hu Y."/>
        </authorList>
    </citation>
    <scope>NUCLEOTIDE SEQUENCE</scope>
    <source>
        <strain evidence="9">IB182487</strain>
    </source>
</reference>
<evidence type="ECO:0000256" key="2">
    <source>
        <dbReference type="ARBA" id="ARBA00022448"/>
    </source>
</evidence>
<dbReference type="PANTHER" id="PTHR43124:SF3">
    <property type="entry name" value="CHLORAMPHENICOL EFFLUX PUMP RV0191"/>
    <property type="match status" value="1"/>
</dbReference>
<evidence type="ECO:0000313" key="9">
    <source>
        <dbReference type="EMBL" id="MBD1381127.1"/>
    </source>
</evidence>
<feature type="transmembrane region" description="Helical" evidence="7">
    <location>
        <begin position="104"/>
        <end position="126"/>
    </location>
</feature>
<dbReference type="InterPro" id="IPR001958">
    <property type="entry name" value="Tet-R_TetA/multi-R_MdtG-like"/>
</dbReference>
<feature type="transmembrane region" description="Helical" evidence="7">
    <location>
        <begin position="303"/>
        <end position="323"/>
    </location>
</feature>
<comment type="subcellular location">
    <subcellularLocation>
        <location evidence="1">Cell membrane</location>
        <topology evidence="1">Multi-pass membrane protein</topology>
    </subcellularLocation>
</comment>
<dbReference type="InterPro" id="IPR011701">
    <property type="entry name" value="MFS"/>
</dbReference>
<evidence type="ECO:0000256" key="6">
    <source>
        <dbReference type="ARBA" id="ARBA00023136"/>
    </source>
</evidence>
<feature type="transmembrane region" description="Helical" evidence="7">
    <location>
        <begin position="370"/>
        <end position="388"/>
    </location>
</feature>
<dbReference type="PRINTS" id="PR01035">
    <property type="entry name" value="TCRTETA"/>
</dbReference>
<feature type="transmembrane region" description="Helical" evidence="7">
    <location>
        <begin position="216"/>
        <end position="239"/>
    </location>
</feature>
<keyword evidence="5 7" id="KW-1133">Transmembrane helix</keyword>
<feature type="transmembrane region" description="Helical" evidence="7">
    <location>
        <begin position="138"/>
        <end position="160"/>
    </location>
</feature>
<name>A0A926NBD4_9BACI</name>
<evidence type="ECO:0000256" key="5">
    <source>
        <dbReference type="ARBA" id="ARBA00022989"/>
    </source>
</evidence>
<gene>
    <name evidence="9" type="ORF">IC621_12880</name>
</gene>
<feature type="transmembrane region" description="Helical" evidence="7">
    <location>
        <begin position="251"/>
        <end position="271"/>
    </location>
</feature>
<dbReference type="PROSITE" id="PS50850">
    <property type="entry name" value="MFS"/>
    <property type="match status" value="1"/>
</dbReference>
<protein>
    <submittedName>
        <fullName evidence="9">MFS transporter</fullName>
    </submittedName>
</protein>
<feature type="domain" description="Major facilitator superfamily (MFS) profile" evidence="8">
    <location>
        <begin position="14"/>
        <end position="392"/>
    </location>
</feature>
<keyword evidence="6 7" id="KW-0472">Membrane</keyword>
<feature type="transmembrane region" description="Helical" evidence="7">
    <location>
        <begin position="166"/>
        <end position="188"/>
    </location>
</feature>
<evidence type="ECO:0000256" key="4">
    <source>
        <dbReference type="ARBA" id="ARBA00022692"/>
    </source>
</evidence>
<keyword evidence="4 7" id="KW-0812">Transmembrane</keyword>
<feature type="transmembrane region" description="Helical" evidence="7">
    <location>
        <begin position="47"/>
        <end position="68"/>
    </location>
</feature>
<dbReference type="Pfam" id="PF07690">
    <property type="entry name" value="MFS_1"/>
    <property type="match status" value="1"/>
</dbReference>
<dbReference type="GO" id="GO:0005886">
    <property type="term" value="C:plasma membrane"/>
    <property type="evidence" value="ECO:0007669"/>
    <property type="project" value="UniProtKB-SubCell"/>
</dbReference>
<sequence length="403" mass="44816">MGSDPLNTFHAARDKSIFLAVSFIFWFSHFIYVPILSPYIESIGGKYTFIGLCLSSYGLMQFLFRLPLGIFSDLLKLRKPFIIFGMIISAFSCLGFALTDSLGWVLLSRSLAGLAASTWVAFTVLYTSYFTNQEIHRAMGSISFVVVFAQLLGMSVSGYIVDVWGWHAPFWIGGMISSIGAVLSLFIFEPKDGIHREPIKLKDLTSVMREHSLLKISLLSILAHSMIFTTMFGFIPTYALTMGFESSDISFIVFSFMIPHAVATLFCGKLIVPIFGKWLSLTMAFCLSSIFTLFTPFIETKGWFCIIQGLNGFSLGLLFPLLLGMAIESIPHQKRATAMGVYQALYAIGMFAGPFFAGILNSYMGVQAGFYFTGILGVVAAFLIFVWHRKELPYKIFRMSSGS</sequence>
<feature type="transmembrane region" description="Helical" evidence="7">
    <location>
        <begin position="16"/>
        <end position="35"/>
    </location>
</feature>
<dbReference type="GO" id="GO:0022857">
    <property type="term" value="F:transmembrane transporter activity"/>
    <property type="evidence" value="ECO:0007669"/>
    <property type="project" value="InterPro"/>
</dbReference>
<keyword evidence="3" id="KW-1003">Cell membrane</keyword>